<dbReference type="EMBL" id="FTOB01000002">
    <property type="protein sequence ID" value="SIS46888.1"/>
    <property type="molecule type" value="Genomic_DNA"/>
</dbReference>
<dbReference type="Gene3D" id="1.10.10.10">
    <property type="entry name" value="Winged helix-like DNA-binding domain superfamily/Winged helix DNA-binding domain"/>
    <property type="match status" value="1"/>
</dbReference>
<evidence type="ECO:0000313" key="2">
    <source>
        <dbReference type="Proteomes" id="UP000185728"/>
    </source>
</evidence>
<reference evidence="1 2" key="1">
    <citation type="submission" date="2017-01" db="EMBL/GenBank/DDBJ databases">
        <authorList>
            <person name="Varghese N."/>
            <person name="Submissions S."/>
        </authorList>
    </citation>
    <scope>NUCLEOTIDE SEQUENCE [LARGE SCALE GENOMIC DNA]</scope>
    <source>
        <strain evidence="1 2">DSM 2061</strain>
    </source>
</reference>
<sequence length="104" mass="12346">MKEKEIFLLLNAIKKNTDIKRLVREGLSYSDIARLTKEAITNGLVDYQDEKIQLSNNGIELYEQIKDNYKRTNKDEWIEKDIKSQIPRIDKNTIFVPRQNELTF</sequence>
<keyword evidence="2" id="KW-1185">Reference proteome</keyword>
<protein>
    <submittedName>
        <fullName evidence="1">Uncharacterized protein</fullName>
    </submittedName>
</protein>
<dbReference type="RefSeq" id="WP_076453872.1">
    <property type="nucleotide sequence ID" value="NZ_FTOB01000002.1"/>
</dbReference>
<gene>
    <name evidence="1" type="ORF">SAMN05421766_10266</name>
</gene>
<proteinExistence type="predicted"/>
<name>A0ABY1KL19_9FLAO</name>
<dbReference type="Proteomes" id="UP000185728">
    <property type="component" value="Unassembled WGS sequence"/>
</dbReference>
<accession>A0ABY1KL19</accession>
<comment type="caution">
    <text evidence="1">The sequence shown here is derived from an EMBL/GenBank/DDBJ whole genome shotgun (WGS) entry which is preliminary data.</text>
</comment>
<evidence type="ECO:0000313" key="1">
    <source>
        <dbReference type="EMBL" id="SIS46888.1"/>
    </source>
</evidence>
<dbReference type="InterPro" id="IPR036388">
    <property type="entry name" value="WH-like_DNA-bd_sf"/>
</dbReference>
<organism evidence="1 2">
    <name type="scientific">Zobellia uliginosa</name>
    <dbReference type="NCBI Taxonomy" id="143224"/>
    <lineage>
        <taxon>Bacteria</taxon>
        <taxon>Pseudomonadati</taxon>
        <taxon>Bacteroidota</taxon>
        <taxon>Flavobacteriia</taxon>
        <taxon>Flavobacteriales</taxon>
        <taxon>Flavobacteriaceae</taxon>
        <taxon>Zobellia</taxon>
    </lineage>
</organism>